<accession>A0A183UHB2</accession>
<reference evidence="1 2" key="2">
    <citation type="submission" date="2018-11" db="EMBL/GenBank/DDBJ databases">
        <authorList>
            <consortium name="Pathogen Informatics"/>
        </authorList>
    </citation>
    <scope>NUCLEOTIDE SEQUENCE [LARGE SCALE GENOMIC DNA]</scope>
</reference>
<proteinExistence type="predicted"/>
<dbReference type="WBParaSite" id="TCNE_0000788201-mRNA-1">
    <property type="protein sequence ID" value="TCNE_0000788201-mRNA-1"/>
    <property type="gene ID" value="TCNE_0000788201"/>
</dbReference>
<dbReference type="AlphaFoldDB" id="A0A183UHB2"/>
<dbReference type="EMBL" id="UYWY01019777">
    <property type="protein sequence ID" value="VDM39203.1"/>
    <property type="molecule type" value="Genomic_DNA"/>
</dbReference>
<evidence type="ECO:0000313" key="3">
    <source>
        <dbReference type="WBParaSite" id="TCNE_0000788201-mRNA-1"/>
    </source>
</evidence>
<gene>
    <name evidence="1" type="ORF">TCNE_LOCUS7882</name>
</gene>
<sequence>MWGDPPRRVCGVAWVWRAQDRNKMENLPAASMERTMKSMKSQLFKASLPRTIHSPLRCVFVNSVLSSEEEKILPIALLFCSDS</sequence>
<keyword evidence="2" id="KW-1185">Reference proteome</keyword>
<dbReference type="Proteomes" id="UP000050794">
    <property type="component" value="Unassembled WGS sequence"/>
</dbReference>
<organism evidence="2 3">
    <name type="scientific">Toxocara canis</name>
    <name type="common">Canine roundworm</name>
    <dbReference type="NCBI Taxonomy" id="6265"/>
    <lineage>
        <taxon>Eukaryota</taxon>
        <taxon>Metazoa</taxon>
        <taxon>Ecdysozoa</taxon>
        <taxon>Nematoda</taxon>
        <taxon>Chromadorea</taxon>
        <taxon>Rhabditida</taxon>
        <taxon>Spirurina</taxon>
        <taxon>Ascaridomorpha</taxon>
        <taxon>Ascaridoidea</taxon>
        <taxon>Toxocaridae</taxon>
        <taxon>Toxocara</taxon>
    </lineage>
</organism>
<evidence type="ECO:0000313" key="1">
    <source>
        <dbReference type="EMBL" id="VDM39203.1"/>
    </source>
</evidence>
<protein>
    <submittedName>
        <fullName evidence="1 3">Uncharacterized protein</fullName>
    </submittedName>
</protein>
<evidence type="ECO:0000313" key="2">
    <source>
        <dbReference type="Proteomes" id="UP000050794"/>
    </source>
</evidence>
<name>A0A183UHB2_TOXCA</name>
<reference evidence="3" key="1">
    <citation type="submission" date="2016-06" db="UniProtKB">
        <authorList>
            <consortium name="WormBaseParasite"/>
        </authorList>
    </citation>
    <scope>IDENTIFICATION</scope>
</reference>